<keyword evidence="2" id="KW-0479">Metal-binding</keyword>
<dbReference type="PROSITE" id="PS51257">
    <property type="entry name" value="PROKAR_LIPOPROTEIN"/>
    <property type="match status" value="1"/>
</dbReference>
<dbReference type="PANTHER" id="PTHR22726:SF1">
    <property type="entry name" value="METALLOENDOPEPTIDASE OMA1, MITOCHONDRIAL"/>
    <property type="match status" value="1"/>
</dbReference>
<name>A0ABS5HKK2_9BACT</name>
<keyword evidence="4 6" id="KW-0862">Zinc</keyword>
<dbReference type="RefSeq" id="WP_212142441.1">
    <property type="nucleotide sequence ID" value="NZ_JAGSSW010000010.1"/>
</dbReference>
<reference evidence="9 10" key="1">
    <citation type="submission" date="2021-04" db="EMBL/GenBank/DDBJ databases">
        <title>Molecular and phenotypic characterization and identification of bacterial isolates recovered from the Anatolian ground squirrels (Spermophilus xanthoprymnus) and which have the potential to form a new species in the Campylobacter genus.</title>
        <authorList>
            <person name="Aydin F."/>
            <person name="Abay S."/>
            <person name="Kayman T."/>
            <person name="Karakaya E."/>
            <person name="Mustak H.K."/>
            <person name="Mustak I.B."/>
            <person name="Bilgin N."/>
            <person name="Duzler A."/>
            <person name="Sahin O."/>
            <person name="Guran O."/>
            <person name="Saticioglu I.B."/>
        </authorList>
    </citation>
    <scope>NUCLEOTIDE SEQUENCE [LARGE SCALE GENOMIC DNA]</scope>
    <source>
        <strain evidence="10">faydin-G24</strain>
    </source>
</reference>
<feature type="domain" description="Peptidase M48" evidence="8">
    <location>
        <begin position="71"/>
        <end position="252"/>
    </location>
</feature>
<keyword evidence="7" id="KW-0732">Signal</keyword>
<sequence length="273" mass="29594">MRKILAFLTLIAVIFTGCFTSTTNSGVVGADRRQLLLISAETMNQSAAQAYVKALSTAKSKGALNIDPILTKRVRAIAARLIAQTPVFREDALKWAWQTNVINEATLNAWCMPGGKIVVYSGLINKLALNDAQIAAVMGHEIAHALREHSREQASHDQVKNIGIFAISEVVGLGSSGANLLNLATQYTISLPFSRSHETEADHIGTELMARAGYDPNEAIKVWEKMSKFSSSAPIEILSTHPSNTSRIADLKVIAKKVEPLYIAAINNTKTVK</sequence>
<evidence type="ECO:0000256" key="4">
    <source>
        <dbReference type="ARBA" id="ARBA00022833"/>
    </source>
</evidence>
<evidence type="ECO:0000313" key="10">
    <source>
        <dbReference type="Proteomes" id="UP000682951"/>
    </source>
</evidence>
<keyword evidence="10" id="KW-1185">Reference proteome</keyword>
<accession>A0ABS5HKK2</accession>
<dbReference type="Pfam" id="PF01435">
    <property type="entry name" value="Peptidase_M48"/>
    <property type="match status" value="1"/>
</dbReference>
<keyword evidence="1 6" id="KW-0645">Protease</keyword>
<evidence type="ECO:0000256" key="5">
    <source>
        <dbReference type="ARBA" id="ARBA00023049"/>
    </source>
</evidence>
<evidence type="ECO:0000256" key="3">
    <source>
        <dbReference type="ARBA" id="ARBA00022801"/>
    </source>
</evidence>
<comment type="caution">
    <text evidence="9">The sequence shown here is derived from an EMBL/GenBank/DDBJ whole genome shotgun (WGS) entry which is preliminary data.</text>
</comment>
<dbReference type="Gene3D" id="3.30.2010.10">
    <property type="entry name" value="Metalloproteases ('zincins'), catalytic domain"/>
    <property type="match status" value="1"/>
</dbReference>
<evidence type="ECO:0000256" key="6">
    <source>
        <dbReference type="RuleBase" id="RU003983"/>
    </source>
</evidence>
<organism evidence="9 10">
    <name type="scientific">Campylobacter anatolicus</name>
    <dbReference type="NCBI Taxonomy" id="2829105"/>
    <lineage>
        <taxon>Bacteria</taxon>
        <taxon>Pseudomonadati</taxon>
        <taxon>Campylobacterota</taxon>
        <taxon>Epsilonproteobacteria</taxon>
        <taxon>Campylobacterales</taxon>
        <taxon>Campylobacteraceae</taxon>
        <taxon>Campylobacter</taxon>
    </lineage>
</organism>
<gene>
    <name evidence="9" type="ORF">KDD93_08575</name>
</gene>
<evidence type="ECO:0000256" key="7">
    <source>
        <dbReference type="SAM" id="SignalP"/>
    </source>
</evidence>
<dbReference type="PANTHER" id="PTHR22726">
    <property type="entry name" value="METALLOENDOPEPTIDASE OMA1"/>
    <property type="match status" value="1"/>
</dbReference>
<dbReference type="Proteomes" id="UP000682951">
    <property type="component" value="Unassembled WGS sequence"/>
</dbReference>
<protein>
    <submittedName>
        <fullName evidence="9">M48 family metallopeptidase</fullName>
    </submittedName>
</protein>
<keyword evidence="3 6" id="KW-0378">Hydrolase</keyword>
<keyword evidence="5 6" id="KW-0482">Metalloprotease</keyword>
<evidence type="ECO:0000259" key="8">
    <source>
        <dbReference type="Pfam" id="PF01435"/>
    </source>
</evidence>
<feature type="chain" id="PRO_5045324157" evidence="7">
    <location>
        <begin position="21"/>
        <end position="273"/>
    </location>
</feature>
<proteinExistence type="inferred from homology"/>
<dbReference type="CDD" id="cd07331">
    <property type="entry name" value="M48C_Oma1_like"/>
    <property type="match status" value="1"/>
</dbReference>
<comment type="cofactor">
    <cofactor evidence="6">
        <name>Zn(2+)</name>
        <dbReference type="ChEBI" id="CHEBI:29105"/>
    </cofactor>
    <text evidence="6">Binds 1 zinc ion per subunit.</text>
</comment>
<evidence type="ECO:0000256" key="2">
    <source>
        <dbReference type="ARBA" id="ARBA00022723"/>
    </source>
</evidence>
<dbReference type="InterPro" id="IPR001915">
    <property type="entry name" value="Peptidase_M48"/>
</dbReference>
<dbReference type="InterPro" id="IPR051156">
    <property type="entry name" value="Mito/Outer_Membr_Metalloprot"/>
</dbReference>
<comment type="similarity">
    <text evidence="6">Belongs to the peptidase M48 family.</text>
</comment>
<evidence type="ECO:0000256" key="1">
    <source>
        <dbReference type="ARBA" id="ARBA00022670"/>
    </source>
</evidence>
<evidence type="ECO:0000313" key="9">
    <source>
        <dbReference type="EMBL" id="MBR8464611.1"/>
    </source>
</evidence>
<dbReference type="EMBL" id="JAGSSW010000010">
    <property type="protein sequence ID" value="MBR8464611.1"/>
    <property type="molecule type" value="Genomic_DNA"/>
</dbReference>
<feature type="signal peptide" evidence="7">
    <location>
        <begin position="1"/>
        <end position="20"/>
    </location>
</feature>